<evidence type="ECO:0000256" key="5">
    <source>
        <dbReference type="ARBA" id="ARBA00022989"/>
    </source>
</evidence>
<feature type="coiled-coil region" evidence="7">
    <location>
        <begin position="301"/>
        <end position="328"/>
    </location>
</feature>
<dbReference type="EMBL" id="JAPFFF010000010">
    <property type="protein sequence ID" value="KAK8880440.1"/>
    <property type="molecule type" value="Genomic_DNA"/>
</dbReference>
<dbReference type="InterPro" id="IPR017871">
    <property type="entry name" value="ABC_transporter-like_CS"/>
</dbReference>
<reference evidence="9 10" key="1">
    <citation type="submission" date="2024-04" db="EMBL/GenBank/DDBJ databases">
        <title>Tritrichomonas musculus Genome.</title>
        <authorList>
            <person name="Alves-Ferreira E."/>
            <person name="Grigg M."/>
            <person name="Lorenzi H."/>
            <person name="Galac M."/>
        </authorList>
    </citation>
    <scope>NUCLEOTIDE SEQUENCE [LARGE SCALE GENOMIC DNA]</scope>
    <source>
        <strain evidence="9 10">EAF2021</strain>
    </source>
</reference>
<keyword evidence="3" id="KW-0547">Nucleotide-binding</keyword>
<evidence type="ECO:0000313" key="10">
    <source>
        <dbReference type="Proteomes" id="UP001470230"/>
    </source>
</evidence>
<evidence type="ECO:0000259" key="8">
    <source>
        <dbReference type="PROSITE" id="PS50893"/>
    </source>
</evidence>
<keyword evidence="5" id="KW-1133">Transmembrane helix</keyword>
<dbReference type="SMART" id="SM00382">
    <property type="entry name" value="AAA"/>
    <property type="match status" value="1"/>
</dbReference>
<dbReference type="InterPro" id="IPR003439">
    <property type="entry name" value="ABC_transporter-like_ATP-bd"/>
</dbReference>
<accession>A0ABR2JNN1</accession>
<gene>
    <name evidence="9" type="ORF">M9Y10_003114</name>
</gene>
<dbReference type="InterPro" id="IPR003593">
    <property type="entry name" value="AAA+_ATPase"/>
</dbReference>
<comment type="subcellular location">
    <subcellularLocation>
        <location evidence="1">Membrane</location>
        <topology evidence="1">Multi-pass membrane protein</topology>
    </subcellularLocation>
</comment>
<evidence type="ECO:0000313" key="9">
    <source>
        <dbReference type="EMBL" id="KAK8880440.1"/>
    </source>
</evidence>
<dbReference type="InterPro" id="IPR036640">
    <property type="entry name" value="ABC1_TM_sf"/>
</dbReference>
<dbReference type="PROSITE" id="PS50893">
    <property type="entry name" value="ABC_TRANSPORTER_2"/>
    <property type="match status" value="1"/>
</dbReference>
<dbReference type="Gene3D" id="1.20.1560.10">
    <property type="entry name" value="ABC transporter type 1, transmembrane domain"/>
    <property type="match status" value="1"/>
</dbReference>
<keyword evidence="6" id="KW-0472">Membrane</keyword>
<dbReference type="SUPFAM" id="SSF52540">
    <property type="entry name" value="P-loop containing nucleoside triphosphate hydrolases"/>
    <property type="match status" value="1"/>
</dbReference>
<dbReference type="PANTHER" id="PTHR43394">
    <property type="entry name" value="ATP-DEPENDENT PERMEASE MDL1, MITOCHONDRIAL"/>
    <property type="match status" value="1"/>
</dbReference>
<evidence type="ECO:0000256" key="1">
    <source>
        <dbReference type="ARBA" id="ARBA00004141"/>
    </source>
</evidence>
<dbReference type="Pfam" id="PF00005">
    <property type="entry name" value="ABC_tran"/>
    <property type="match status" value="1"/>
</dbReference>
<dbReference type="PROSITE" id="PS00211">
    <property type="entry name" value="ABC_TRANSPORTER_1"/>
    <property type="match status" value="1"/>
</dbReference>
<name>A0ABR2JNN1_9EUKA</name>
<keyword evidence="2" id="KW-0812">Transmembrane</keyword>
<sequence>MVDKEQLKPGDLMSVFGFMMFGSMGLIELQTSLQVEPKAISSGARILQMIGHQPTIPFSGGQTIGNFKGHIVFENVSFKHPTREVYIHRNFSFEISPGQMGALVGHSGSGKSTCVQLLERFYDVNEGIIYLDDVDITKINPRWLHTQNGLVSQEPILFQLSIKDNVKYGKRDAAMEEIEDAAEKAYAKHFIEKLNRKYIFYVGEKGGSLSGGQRQRIAIARALIKDPKILMTDEATSALDSASEKKVHLALDKVMATRKSVVVAHRLTSGKNANIIYVFDTGEIKEQGTHNDLVAKKGVYYELVKMQLKEEEEEKKKMIKKKNLKINKMKMLKMMNLMIR</sequence>
<evidence type="ECO:0000256" key="4">
    <source>
        <dbReference type="ARBA" id="ARBA00022840"/>
    </source>
</evidence>
<evidence type="ECO:0000256" key="3">
    <source>
        <dbReference type="ARBA" id="ARBA00022741"/>
    </source>
</evidence>
<keyword evidence="7" id="KW-0175">Coiled coil</keyword>
<feature type="domain" description="ABC transporter" evidence="8">
    <location>
        <begin position="71"/>
        <end position="306"/>
    </location>
</feature>
<proteinExistence type="predicted"/>
<dbReference type="PANTHER" id="PTHR43394:SF1">
    <property type="entry name" value="ATP-BINDING CASSETTE SUB-FAMILY B MEMBER 10, MITOCHONDRIAL"/>
    <property type="match status" value="1"/>
</dbReference>
<evidence type="ECO:0000256" key="6">
    <source>
        <dbReference type="ARBA" id="ARBA00023136"/>
    </source>
</evidence>
<organism evidence="9 10">
    <name type="scientific">Tritrichomonas musculus</name>
    <dbReference type="NCBI Taxonomy" id="1915356"/>
    <lineage>
        <taxon>Eukaryota</taxon>
        <taxon>Metamonada</taxon>
        <taxon>Parabasalia</taxon>
        <taxon>Tritrichomonadida</taxon>
        <taxon>Tritrichomonadidae</taxon>
        <taxon>Tritrichomonas</taxon>
    </lineage>
</organism>
<protein>
    <recommendedName>
        <fullName evidence="8">ABC transporter domain-containing protein</fullName>
    </recommendedName>
</protein>
<evidence type="ECO:0000256" key="7">
    <source>
        <dbReference type="SAM" id="Coils"/>
    </source>
</evidence>
<dbReference type="InterPro" id="IPR039421">
    <property type="entry name" value="Type_1_exporter"/>
</dbReference>
<keyword evidence="10" id="KW-1185">Reference proteome</keyword>
<comment type="caution">
    <text evidence="9">The sequence shown here is derived from an EMBL/GenBank/DDBJ whole genome shotgun (WGS) entry which is preliminary data.</text>
</comment>
<evidence type="ECO:0000256" key="2">
    <source>
        <dbReference type="ARBA" id="ARBA00022692"/>
    </source>
</evidence>
<keyword evidence="4" id="KW-0067">ATP-binding</keyword>
<dbReference type="Gene3D" id="3.40.50.300">
    <property type="entry name" value="P-loop containing nucleotide triphosphate hydrolases"/>
    <property type="match status" value="1"/>
</dbReference>
<dbReference type="Proteomes" id="UP001470230">
    <property type="component" value="Unassembled WGS sequence"/>
</dbReference>
<dbReference type="InterPro" id="IPR027417">
    <property type="entry name" value="P-loop_NTPase"/>
</dbReference>